<dbReference type="Pfam" id="PF01381">
    <property type="entry name" value="HTH_3"/>
    <property type="match status" value="1"/>
</dbReference>
<organism evidence="3 4">
    <name type="scientific">Camelimonas lactis</name>
    <dbReference type="NCBI Taxonomy" id="659006"/>
    <lineage>
        <taxon>Bacteria</taxon>
        <taxon>Pseudomonadati</taxon>
        <taxon>Pseudomonadota</taxon>
        <taxon>Alphaproteobacteria</taxon>
        <taxon>Hyphomicrobiales</taxon>
        <taxon>Chelatococcaceae</taxon>
        <taxon>Camelimonas</taxon>
    </lineage>
</organism>
<dbReference type="Proteomes" id="UP000294881">
    <property type="component" value="Unassembled WGS sequence"/>
</dbReference>
<dbReference type="Gene3D" id="1.10.260.40">
    <property type="entry name" value="lambda repressor-like DNA-binding domains"/>
    <property type="match status" value="1"/>
</dbReference>
<evidence type="ECO:0000313" key="3">
    <source>
        <dbReference type="EMBL" id="TCO07350.1"/>
    </source>
</evidence>
<dbReference type="GO" id="GO:0003700">
    <property type="term" value="F:DNA-binding transcription factor activity"/>
    <property type="evidence" value="ECO:0007669"/>
    <property type="project" value="TreeGrafter"/>
</dbReference>
<feature type="domain" description="HTH cro/C1-type" evidence="2">
    <location>
        <begin position="15"/>
        <end position="69"/>
    </location>
</feature>
<dbReference type="CDD" id="cd00093">
    <property type="entry name" value="HTH_XRE"/>
    <property type="match status" value="1"/>
</dbReference>
<dbReference type="PROSITE" id="PS50943">
    <property type="entry name" value="HTH_CROC1"/>
    <property type="match status" value="1"/>
</dbReference>
<dbReference type="PANTHER" id="PTHR46797">
    <property type="entry name" value="HTH-TYPE TRANSCRIPTIONAL REGULATOR"/>
    <property type="match status" value="1"/>
</dbReference>
<protein>
    <submittedName>
        <fullName evidence="3">DNA-binding XRE family transcriptional regulator</fullName>
    </submittedName>
</protein>
<accession>A0A4R2GHR2</accession>
<reference evidence="3 4" key="1">
    <citation type="submission" date="2019-03" db="EMBL/GenBank/DDBJ databases">
        <title>Genomic Encyclopedia of Type Strains, Phase IV (KMG-IV): sequencing the most valuable type-strain genomes for metagenomic binning, comparative biology and taxonomic classification.</title>
        <authorList>
            <person name="Goeker M."/>
        </authorList>
    </citation>
    <scope>NUCLEOTIDE SEQUENCE [LARGE SCALE GENOMIC DNA]</scope>
    <source>
        <strain evidence="3 4">DSM 22958</strain>
    </source>
</reference>
<dbReference type="InterPro" id="IPR050807">
    <property type="entry name" value="TransReg_Diox_bact_type"/>
</dbReference>
<keyword evidence="1 3" id="KW-0238">DNA-binding</keyword>
<dbReference type="InterPro" id="IPR001387">
    <property type="entry name" value="Cro/C1-type_HTH"/>
</dbReference>
<name>A0A4R2GHR2_9HYPH</name>
<proteinExistence type="predicted"/>
<dbReference type="EMBL" id="SLWL01000035">
    <property type="protein sequence ID" value="TCO07350.1"/>
    <property type="molecule type" value="Genomic_DNA"/>
</dbReference>
<evidence type="ECO:0000256" key="1">
    <source>
        <dbReference type="ARBA" id="ARBA00023125"/>
    </source>
</evidence>
<evidence type="ECO:0000259" key="2">
    <source>
        <dbReference type="PROSITE" id="PS50943"/>
    </source>
</evidence>
<dbReference type="AlphaFoldDB" id="A0A4R2GHR2"/>
<dbReference type="SMART" id="SM00530">
    <property type="entry name" value="HTH_XRE"/>
    <property type="match status" value="1"/>
</dbReference>
<dbReference type="GO" id="GO:0003677">
    <property type="term" value="F:DNA binding"/>
    <property type="evidence" value="ECO:0007669"/>
    <property type="project" value="UniProtKB-KW"/>
</dbReference>
<evidence type="ECO:0000313" key="4">
    <source>
        <dbReference type="Proteomes" id="UP000294881"/>
    </source>
</evidence>
<dbReference type="SUPFAM" id="SSF47413">
    <property type="entry name" value="lambda repressor-like DNA-binding domains"/>
    <property type="match status" value="1"/>
</dbReference>
<keyword evidence="4" id="KW-1185">Reference proteome</keyword>
<dbReference type="InterPro" id="IPR010982">
    <property type="entry name" value="Lambda_DNA-bd_dom_sf"/>
</dbReference>
<sequence length="90" mass="10007">MPPPMEAQQLVAWNLRRLRVAKGVSQDDLALSAEIERAYVGYLERGKRNPTVVTLEKLSNALGIHISELFTEPEGDVAPITPLRAGRKKK</sequence>
<comment type="caution">
    <text evidence="3">The sequence shown here is derived from an EMBL/GenBank/DDBJ whole genome shotgun (WGS) entry which is preliminary data.</text>
</comment>
<dbReference type="PANTHER" id="PTHR46797:SF1">
    <property type="entry name" value="METHYLPHOSPHONATE SYNTHASE"/>
    <property type="match status" value="1"/>
</dbReference>
<dbReference type="GO" id="GO:0005829">
    <property type="term" value="C:cytosol"/>
    <property type="evidence" value="ECO:0007669"/>
    <property type="project" value="TreeGrafter"/>
</dbReference>
<gene>
    <name evidence="3" type="ORF">EV666_13513</name>
</gene>